<sequence length="163" mass="18947">MSDIKLKLIVLKKDYFDLVQDKELLINPNGSKRACLLCLKLKYKGSIYNFALPWRSNVANDPILDEVVYSLPKTSKTRKYHRACLDFSKMAPLTSKSKCLYSKYKVNKINDFATLLYIEKNFDEIIEHAKEYLLNREKQSINNKIKGLVDIDKAIDCLKKNGY</sequence>
<dbReference type="EMBL" id="JAJIAO010000011">
    <property type="protein sequence ID" value="MCK8625211.1"/>
    <property type="molecule type" value="Genomic_DNA"/>
</dbReference>
<proteinExistence type="predicted"/>
<name>A0ABT0I3C8_9LACO</name>
<reference evidence="1 2" key="1">
    <citation type="submission" date="2021-11" db="EMBL/GenBank/DDBJ databases">
        <title>Comparative genomics of bee honey and flower isolates.</title>
        <authorList>
            <person name="Bechtner J.D."/>
            <person name="Gallus M.K."/>
            <person name="Ehrmann M."/>
        </authorList>
    </citation>
    <scope>NUCLEOTIDE SEQUENCE [LARGE SCALE GENOMIC DNA]</scope>
    <source>
        <strain evidence="1 2">M161</strain>
    </source>
</reference>
<comment type="caution">
    <text evidence="1">The sequence shown here is derived from an EMBL/GenBank/DDBJ whole genome shotgun (WGS) entry which is preliminary data.</text>
</comment>
<organism evidence="1 2">
    <name type="scientific">Apilactobacillus xinyiensis</name>
    <dbReference type="NCBI Taxonomy" id="2841032"/>
    <lineage>
        <taxon>Bacteria</taxon>
        <taxon>Bacillati</taxon>
        <taxon>Bacillota</taxon>
        <taxon>Bacilli</taxon>
        <taxon>Lactobacillales</taxon>
        <taxon>Lactobacillaceae</taxon>
        <taxon>Apilactobacillus</taxon>
    </lineage>
</organism>
<dbReference type="Proteomes" id="UP001522905">
    <property type="component" value="Unassembled WGS sequence"/>
</dbReference>
<accession>A0ABT0I3C8</accession>
<evidence type="ECO:0000313" key="1">
    <source>
        <dbReference type="EMBL" id="MCK8625211.1"/>
    </source>
</evidence>
<gene>
    <name evidence="1" type="ORF">LNP07_06740</name>
</gene>
<evidence type="ECO:0000313" key="2">
    <source>
        <dbReference type="Proteomes" id="UP001522905"/>
    </source>
</evidence>
<keyword evidence="2" id="KW-1185">Reference proteome</keyword>
<dbReference type="RefSeq" id="WP_248601930.1">
    <property type="nucleotide sequence ID" value="NZ_JAJIAO010000011.1"/>
</dbReference>
<protein>
    <submittedName>
        <fullName evidence="1">Uncharacterized protein</fullName>
    </submittedName>
</protein>